<name>A0A845QJ05_9FIRM</name>
<dbReference type="InterPro" id="IPR013108">
    <property type="entry name" value="Amidohydro_3"/>
</dbReference>
<protein>
    <submittedName>
        <fullName evidence="2">Amidohydrolase</fullName>
    </submittedName>
</protein>
<accession>A0A845QJ05</accession>
<dbReference type="InterPro" id="IPR050378">
    <property type="entry name" value="Metallo-dep_Hydrolases_sf"/>
</dbReference>
<dbReference type="InterPro" id="IPR032466">
    <property type="entry name" value="Metal_Hydrolase"/>
</dbReference>
<dbReference type="AlphaFoldDB" id="A0A845QJ05"/>
<organism evidence="2 3">
    <name type="scientific">Anaerotruncus colihominis</name>
    <dbReference type="NCBI Taxonomy" id="169435"/>
    <lineage>
        <taxon>Bacteria</taxon>
        <taxon>Bacillati</taxon>
        <taxon>Bacillota</taxon>
        <taxon>Clostridia</taxon>
        <taxon>Eubacteriales</taxon>
        <taxon>Oscillospiraceae</taxon>
        <taxon>Anaerotruncus</taxon>
    </lineage>
</organism>
<proteinExistence type="predicted"/>
<sequence>MKELKILNAKIPDFETDTWEVADILIDHGTILKVGTVDEDTLETIDAEGKIASPGFIDIHAHENALHGDAHDFFTAACEVRMGVTTKVGGNCGDSYNRLEDFCGRVNSQGSPTNYMMFVGQNSLREHAGAGDRYKPSTQAQLDQMKRELAACRKYGPVGLSCGFEYAPGVTTDETVELLSALEEPGYLTSVHFRADGPDSVASIEELVEIQRRSGYGMQMSHIGSCSAVGYMRQALTCIEEARGAGVDITCDCYPYTAFCTGIGTAVFDEASFEKWDYSDLMVTAGPYKGQRCDKALFEKLRAEDPDLYVAAFVMNELEVELAYQAPYVMVGSDCGFTDGGGHPRGAGTFPRVLGRMVREKGVLTMMDALRKMTVLPADRLNLKTKGEIREGFDADIVIFDENAIADCATYEQPTLPPDGISYVILGGQIAVKDKTMVNGTLGRFIPYQNS</sequence>
<dbReference type="Gene3D" id="3.20.20.140">
    <property type="entry name" value="Metal-dependent hydrolases"/>
    <property type="match status" value="2"/>
</dbReference>
<feature type="domain" description="Amidohydrolase 3" evidence="1">
    <location>
        <begin position="329"/>
        <end position="431"/>
    </location>
</feature>
<dbReference type="Proteomes" id="UP000446866">
    <property type="component" value="Unassembled WGS sequence"/>
</dbReference>
<dbReference type="PANTHER" id="PTHR11647:SF1">
    <property type="entry name" value="COLLAPSIN RESPONSE MEDIATOR PROTEIN"/>
    <property type="match status" value="1"/>
</dbReference>
<dbReference type="PANTHER" id="PTHR11647">
    <property type="entry name" value="HYDRANTOINASE/DIHYDROPYRIMIDINASE FAMILY MEMBER"/>
    <property type="match status" value="1"/>
</dbReference>
<keyword evidence="3" id="KW-1185">Reference proteome</keyword>
<dbReference type="Pfam" id="PF07969">
    <property type="entry name" value="Amidohydro_3"/>
    <property type="match status" value="1"/>
</dbReference>
<evidence type="ECO:0000313" key="3">
    <source>
        <dbReference type="Proteomes" id="UP000446866"/>
    </source>
</evidence>
<evidence type="ECO:0000259" key="1">
    <source>
        <dbReference type="Pfam" id="PF07969"/>
    </source>
</evidence>
<dbReference type="EMBL" id="QXWK01000012">
    <property type="protein sequence ID" value="NBH61444.1"/>
    <property type="molecule type" value="Genomic_DNA"/>
</dbReference>
<reference evidence="2 3" key="1">
    <citation type="submission" date="2018-08" db="EMBL/GenBank/DDBJ databases">
        <title>Murine metabolic-syndrome-specific gut microbial biobank.</title>
        <authorList>
            <person name="Liu C."/>
        </authorList>
    </citation>
    <scope>NUCLEOTIDE SEQUENCE [LARGE SCALE GENOMIC DNA]</scope>
    <source>
        <strain evidence="2 3">28</strain>
    </source>
</reference>
<keyword evidence="2" id="KW-0378">Hydrolase</keyword>
<dbReference type="RefSeq" id="WP_160201727.1">
    <property type="nucleotide sequence ID" value="NZ_QXWK01000012.1"/>
</dbReference>
<dbReference type="SUPFAM" id="SSF51556">
    <property type="entry name" value="Metallo-dependent hydrolases"/>
    <property type="match status" value="1"/>
</dbReference>
<dbReference type="SUPFAM" id="SSF51338">
    <property type="entry name" value="Composite domain of metallo-dependent hydrolases"/>
    <property type="match status" value="1"/>
</dbReference>
<evidence type="ECO:0000313" key="2">
    <source>
        <dbReference type="EMBL" id="NBH61444.1"/>
    </source>
</evidence>
<comment type="caution">
    <text evidence="2">The sequence shown here is derived from an EMBL/GenBank/DDBJ whole genome shotgun (WGS) entry which is preliminary data.</text>
</comment>
<dbReference type="GO" id="GO:0016810">
    <property type="term" value="F:hydrolase activity, acting on carbon-nitrogen (but not peptide) bonds"/>
    <property type="evidence" value="ECO:0007669"/>
    <property type="project" value="InterPro"/>
</dbReference>
<dbReference type="InterPro" id="IPR011059">
    <property type="entry name" value="Metal-dep_hydrolase_composite"/>
</dbReference>
<gene>
    <name evidence="2" type="ORF">D0435_07255</name>
</gene>